<name>A0A5B9MB58_9BACT</name>
<organism evidence="5 6">
    <name type="scientific">Stieleria maiorica</name>
    <dbReference type="NCBI Taxonomy" id="2795974"/>
    <lineage>
        <taxon>Bacteria</taxon>
        <taxon>Pseudomonadati</taxon>
        <taxon>Planctomycetota</taxon>
        <taxon>Planctomycetia</taxon>
        <taxon>Pirellulales</taxon>
        <taxon>Pirellulaceae</taxon>
        <taxon>Stieleria</taxon>
    </lineage>
</organism>
<evidence type="ECO:0000256" key="4">
    <source>
        <dbReference type="ARBA" id="ARBA00023163"/>
    </source>
</evidence>
<evidence type="ECO:0000256" key="1">
    <source>
        <dbReference type="ARBA" id="ARBA00011046"/>
    </source>
</evidence>
<evidence type="ECO:0000313" key="6">
    <source>
        <dbReference type="Proteomes" id="UP000321353"/>
    </source>
</evidence>
<evidence type="ECO:0000256" key="3">
    <source>
        <dbReference type="ARBA" id="ARBA00023125"/>
    </source>
</evidence>
<dbReference type="RefSeq" id="WP_147867922.1">
    <property type="nucleotide sequence ID" value="NZ_CP036264.1"/>
</dbReference>
<dbReference type="Gene3D" id="1.10.10.10">
    <property type="entry name" value="Winged helix-like DNA-binding domain superfamily/Winged helix DNA-binding domain"/>
    <property type="match status" value="1"/>
</dbReference>
<gene>
    <name evidence="5" type="ORF">Mal15_24400</name>
</gene>
<keyword evidence="4" id="KW-0804">Transcription</keyword>
<dbReference type="PIRSF" id="PIRSF019455">
    <property type="entry name" value="CopR_AtkY"/>
    <property type="match status" value="1"/>
</dbReference>
<evidence type="ECO:0000256" key="2">
    <source>
        <dbReference type="ARBA" id="ARBA00023015"/>
    </source>
</evidence>
<sequence length="127" mass="14595">MGADQLSRREREIVDILYAKEEATAAEVRLAMTGEPSDATVRTLLRILGEKGFVKHRRKGRQFRYRPVQPKRRAGKQAFRHVLDVFFGGSVEEALASHFSDPTTKLDEDQLDRLRALISEAERRESR</sequence>
<proteinExistence type="inferred from homology"/>
<keyword evidence="6" id="KW-1185">Reference proteome</keyword>
<comment type="similarity">
    <text evidence="1">Belongs to the BlaI transcriptional regulatory family.</text>
</comment>
<dbReference type="InterPro" id="IPR005650">
    <property type="entry name" value="BlaI_family"/>
</dbReference>
<dbReference type="EMBL" id="CP036264">
    <property type="protein sequence ID" value="QEF98388.1"/>
    <property type="molecule type" value="Genomic_DNA"/>
</dbReference>
<reference evidence="5 6" key="1">
    <citation type="submission" date="2019-02" db="EMBL/GenBank/DDBJ databases">
        <title>Planctomycetal bacteria perform biofilm scaping via a novel small molecule.</title>
        <authorList>
            <person name="Jeske O."/>
            <person name="Boedeker C."/>
            <person name="Wiegand S."/>
            <person name="Breitling P."/>
            <person name="Kallscheuer N."/>
            <person name="Jogler M."/>
            <person name="Rohde M."/>
            <person name="Petersen J."/>
            <person name="Medema M.H."/>
            <person name="Surup F."/>
            <person name="Jogler C."/>
        </authorList>
    </citation>
    <scope>NUCLEOTIDE SEQUENCE [LARGE SCALE GENOMIC DNA]</scope>
    <source>
        <strain evidence="5 6">Mal15</strain>
    </source>
</reference>
<dbReference type="SUPFAM" id="SSF46785">
    <property type="entry name" value="Winged helix' DNA-binding domain"/>
    <property type="match status" value="1"/>
</dbReference>
<dbReference type="InterPro" id="IPR036390">
    <property type="entry name" value="WH_DNA-bd_sf"/>
</dbReference>
<dbReference type="KEGG" id="smam:Mal15_24400"/>
<dbReference type="GO" id="GO:0003677">
    <property type="term" value="F:DNA binding"/>
    <property type="evidence" value="ECO:0007669"/>
    <property type="project" value="UniProtKB-KW"/>
</dbReference>
<dbReference type="Pfam" id="PF03965">
    <property type="entry name" value="Penicillinase_R"/>
    <property type="match status" value="1"/>
</dbReference>
<keyword evidence="2" id="KW-0805">Transcription regulation</keyword>
<dbReference type="InterPro" id="IPR036388">
    <property type="entry name" value="WH-like_DNA-bd_sf"/>
</dbReference>
<dbReference type="Proteomes" id="UP000321353">
    <property type="component" value="Chromosome"/>
</dbReference>
<dbReference type="GO" id="GO:0045892">
    <property type="term" value="P:negative regulation of DNA-templated transcription"/>
    <property type="evidence" value="ECO:0007669"/>
    <property type="project" value="InterPro"/>
</dbReference>
<protein>
    <submittedName>
        <fullName evidence="5">Penicillinase repressor</fullName>
    </submittedName>
</protein>
<dbReference type="AlphaFoldDB" id="A0A5B9MB58"/>
<keyword evidence="3" id="KW-0238">DNA-binding</keyword>
<accession>A0A5B9MB58</accession>
<evidence type="ECO:0000313" key="5">
    <source>
        <dbReference type="EMBL" id="QEF98388.1"/>
    </source>
</evidence>